<dbReference type="EMBL" id="QNRI01000001">
    <property type="protein sequence ID" value="RBP01778.1"/>
    <property type="molecule type" value="Genomic_DNA"/>
</dbReference>
<dbReference type="SMART" id="SM00260">
    <property type="entry name" value="CheW"/>
    <property type="match status" value="1"/>
</dbReference>
<evidence type="ECO:0000259" key="1">
    <source>
        <dbReference type="PROSITE" id="PS50851"/>
    </source>
</evidence>
<feature type="domain" description="CheW-like" evidence="1">
    <location>
        <begin position="13"/>
        <end position="153"/>
    </location>
</feature>
<dbReference type="PROSITE" id="PS50851">
    <property type="entry name" value="CHEW"/>
    <property type="match status" value="1"/>
</dbReference>
<evidence type="ECO:0000313" key="2">
    <source>
        <dbReference type="EMBL" id="RBP01778.1"/>
    </source>
</evidence>
<dbReference type="PANTHER" id="PTHR22617">
    <property type="entry name" value="CHEMOTAXIS SENSOR HISTIDINE KINASE-RELATED"/>
    <property type="match status" value="1"/>
</dbReference>
<dbReference type="CDD" id="cd00732">
    <property type="entry name" value="CheW"/>
    <property type="match status" value="1"/>
</dbReference>
<sequence>MSSEETLEEQTVYIKSIVFDLKGEEYALPVEYVGSIERMMHITRVPQTASFVKGVLNLRGVVTPIVDLRDRFGFDAVTETDSTRIIILEVNGLEVGLIVDAAYDVIDIPKEAIEPPPEVIGSVQVDYIHGVAKLDERLLILLDMEKVLNAKGMSDLYQKQS</sequence>
<dbReference type="InterPro" id="IPR039315">
    <property type="entry name" value="CheW"/>
</dbReference>
<evidence type="ECO:0000313" key="3">
    <source>
        <dbReference type="Proteomes" id="UP000252254"/>
    </source>
</evidence>
<proteinExistence type="predicted"/>
<dbReference type="InterPro" id="IPR036061">
    <property type="entry name" value="CheW-like_dom_sf"/>
</dbReference>
<name>A0A366EHF3_9BACI</name>
<dbReference type="GO" id="GO:0005829">
    <property type="term" value="C:cytosol"/>
    <property type="evidence" value="ECO:0007669"/>
    <property type="project" value="TreeGrafter"/>
</dbReference>
<dbReference type="STRING" id="200904.GCA_900168775_01589"/>
<dbReference type="InterPro" id="IPR002545">
    <property type="entry name" value="CheW-lke_dom"/>
</dbReference>
<dbReference type="AlphaFoldDB" id="A0A366EHF3"/>
<dbReference type="OrthoDB" id="9794382at2"/>
<dbReference type="SUPFAM" id="SSF50341">
    <property type="entry name" value="CheW-like"/>
    <property type="match status" value="1"/>
</dbReference>
<gene>
    <name evidence="2" type="ORF">DES48_101522</name>
</gene>
<reference evidence="2 3" key="1">
    <citation type="submission" date="2018-06" db="EMBL/GenBank/DDBJ databases">
        <title>Genomic Encyclopedia of Type Strains, Phase IV (KMG-IV): sequencing the most valuable type-strain genomes for metagenomic binning, comparative biology and taxonomic classification.</title>
        <authorList>
            <person name="Goeker M."/>
        </authorList>
    </citation>
    <scope>NUCLEOTIDE SEQUENCE [LARGE SCALE GENOMIC DNA]</scope>
    <source>
        <strain evidence="2 3">DSM 15140</strain>
    </source>
</reference>
<dbReference type="PANTHER" id="PTHR22617:SF23">
    <property type="entry name" value="CHEMOTAXIS PROTEIN CHEW"/>
    <property type="match status" value="1"/>
</dbReference>
<dbReference type="Gene3D" id="2.30.30.40">
    <property type="entry name" value="SH3 Domains"/>
    <property type="match status" value="1"/>
</dbReference>
<dbReference type="RefSeq" id="WP_079709468.1">
    <property type="nucleotide sequence ID" value="NZ_BAABQN010000001.1"/>
</dbReference>
<dbReference type="Proteomes" id="UP000252254">
    <property type="component" value="Unassembled WGS sequence"/>
</dbReference>
<dbReference type="Gene3D" id="2.40.50.180">
    <property type="entry name" value="CheA-289, Domain 4"/>
    <property type="match status" value="1"/>
</dbReference>
<keyword evidence="3" id="KW-1185">Reference proteome</keyword>
<protein>
    <submittedName>
        <fullName evidence="2">Purine-binding chemotaxis protein CheW</fullName>
    </submittedName>
</protein>
<dbReference type="Pfam" id="PF01584">
    <property type="entry name" value="CheW"/>
    <property type="match status" value="1"/>
</dbReference>
<organism evidence="2 3">
    <name type="scientific">Paraliobacillus ryukyuensis</name>
    <dbReference type="NCBI Taxonomy" id="200904"/>
    <lineage>
        <taxon>Bacteria</taxon>
        <taxon>Bacillati</taxon>
        <taxon>Bacillota</taxon>
        <taxon>Bacilli</taxon>
        <taxon>Bacillales</taxon>
        <taxon>Bacillaceae</taxon>
        <taxon>Paraliobacillus</taxon>
    </lineage>
</organism>
<comment type="caution">
    <text evidence="2">The sequence shown here is derived from an EMBL/GenBank/DDBJ whole genome shotgun (WGS) entry which is preliminary data.</text>
</comment>
<dbReference type="GO" id="GO:0007165">
    <property type="term" value="P:signal transduction"/>
    <property type="evidence" value="ECO:0007669"/>
    <property type="project" value="InterPro"/>
</dbReference>
<accession>A0A366EHF3</accession>
<dbReference type="GO" id="GO:0006935">
    <property type="term" value="P:chemotaxis"/>
    <property type="evidence" value="ECO:0007669"/>
    <property type="project" value="InterPro"/>
</dbReference>